<dbReference type="GeneID" id="56275626"/>
<reference evidence="2 3" key="1">
    <citation type="submission" date="2019-02" db="EMBL/GenBank/DDBJ databases">
        <title>Genome sequences of Aliivibrio finisterrensis strains from farmed Atlantic salmon.</title>
        <authorList>
            <person name="Bowman J.P."/>
        </authorList>
    </citation>
    <scope>NUCLEOTIDE SEQUENCE [LARGE SCALE GENOMIC DNA]</scope>
    <source>
        <strain evidence="2 3">A32</strain>
    </source>
</reference>
<organism evidence="2 3">
    <name type="scientific">Aliivibrio finisterrensis</name>
    <dbReference type="NCBI Taxonomy" id="511998"/>
    <lineage>
        <taxon>Bacteria</taxon>
        <taxon>Pseudomonadati</taxon>
        <taxon>Pseudomonadota</taxon>
        <taxon>Gammaproteobacteria</taxon>
        <taxon>Vibrionales</taxon>
        <taxon>Vibrionaceae</taxon>
        <taxon>Aliivibrio</taxon>
    </lineage>
</organism>
<dbReference type="OrthoDB" id="5918157at2"/>
<protein>
    <submittedName>
        <fullName evidence="2">Uncharacterized protein</fullName>
    </submittedName>
</protein>
<gene>
    <name evidence="2" type="ORF">ERW49_11225</name>
</gene>
<feature type="region of interest" description="Disordered" evidence="1">
    <location>
        <begin position="1"/>
        <end position="20"/>
    </location>
</feature>
<evidence type="ECO:0000313" key="3">
    <source>
        <dbReference type="Proteomes" id="UP000293465"/>
    </source>
</evidence>
<dbReference type="RefSeq" id="WP_130045737.1">
    <property type="nucleotide sequence ID" value="NZ_SEZJ01000008.1"/>
</dbReference>
<evidence type="ECO:0000256" key="1">
    <source>
        <dbReference type="SAM" id="MobiDB-lite"/>
    </source>
</evidence>
<dbReference type="AlphaFoldDB" id="A0A4Q5KN00"/>
<comment type="caution">
    <text evidence="2">The sequence shown here is derived from an EMBL/GenBank/DDBJ whole genome shotgun (WGS) entry which is preliminary data.</text>
</comment>
<name>A0A4Q5KN00_9GAMM</name>
<dbReference type="Proteomes" id="UP000293465">
    <property type="component" value="Unassembled WGS sequence"/>
</dbReference>
<proteinExistence type="predicted"/>
<evidence type="ECO:0000313" key="2">
    <source>
        <dbReference type="EMBL" id="RYU46230.1"/>
    </source>
</evidence>
<sequence length="55" mass="6205">MRPMTVRFSRSASTHSVDRRRSHFVKVVATKKNVPEMTLVISEKKETQADVSCAA</sequence>
<dbReference type="EMBL" id="SEZJ01000008">
    <property type="protein sequence ID" value="RYU46230.1"/>
    <property type="molecule type" value="Genomic_DNA"/>
</dbReference>
<accession>A0A4Q5KN00</accession>